<dbReference type="InterPro" id="IPR036266">
    <property type="entry name" value="SecA_Wing/Scaffold_sf"/>
</dbReference>
<keyword evidence="3 10" id="KW-0813">Transport</keyword>
<dbReference type="InterPro" id="IPR014018">
    <property type="entry name" value="SecA_motor_DEAD"/>
</dbReference>
<geneLocation type="chloroplast" evidence="14"/>
<reference evidence="14" key="1">
    <citation type="submission" date="2019-02" db="EMBL/GenBank/DDBJ databases">
        <title>Dictyochophyceae plastid genomes reveal unusual variability of their organisation.</title>
        <authorList>
            <person name="Han K.Y."/>
            <person name="Maciszewski K."/>
            <person name="Graf L."/>
            <person name="Andersen R.A."/>
            <person name="Karnkowska A."/>
            <person name="Yoon H.S."/>
        </authorList>
    </citation>
    <scope>NUCLEOTIDE SEQUENCE</scope>
</reference>
<keyword evidence="4 10" id="KW-0547">Nucleotide-binding</keyword>
<dbReference type="SMART" id="SM00957">
    <property type="entry name" value="SecA_DEAD"/>
    <property type="match status" value="1"/>
</dbReference>
<evidence type="ECO:0000313" key="14">
    <source>
        <dbReference type="EMBL" id="QDH81895.1"/>
    </source>
</evidence>
<dbReference type="GO" id="GO:0005524">
    <property type="term" value="F:ATP binding"/>
    <property type="evidence" value="ECO:0007669"/>
    <property type="project" value="UniProtKB-UniRule"/>
</dbReference>
<dbReference type="CDD" id="cd18803">
    <property type="entry name" value="SF2_C_secA"/>
    <property type="match status" value="1"/>
</dbReference>
<dbReference type="InterPro" id="IPR036670">
    <property type="entry name" value="SecA_X-link_sf"/>
</dbReference>
<accession>A0A514CQ21</accession>
<dbReference type="SUPFAM" id="SSF52540">
    <property type="entry name" value="P-loop containing nucleoside triphosphate hydrolases"/>
    <property type="match status" value="2"/>
</dbReference>
<name>A0A514CQ21_9STRA</name>
<dbReference type="InterPro" id="IPR014001">
    <property type="entry name" value="Helicase_ATP-bd"/>
</dbReference>
<dbReference type="InterPro" id="IPR011115">
    <property type="entry name" value="SecA_DEAD"/>
</dbReference>
<keyword evidence="8 10" id="KW-0811">Translocation</keyword>
<keyword evidence="14" id="KW-0934">Plastid</keyword>
<dbReference type="GO" id="GO:0006605">
    <property type="term" value="P:protein targeting"/>
    <property type="evidence" value="ECO:0007669"/>
    <property type="project" value="UniProtKB-UniRule"/>
</dbReference>
<organism evidence="14">
    <name type="scientific">Rhizochromulina marina</name>
    <dbReference type="NCBI Taxonomy" id="1034831"/>
    <lineage>
        <taxon>Eukaryota</taxon>
        <taxon>Sar</taxon>
        <taxon>Stramenopiles</taxon>
        <taxon>Ochrophyta</taxon>
        <taxon>Dictyochophyceae</taxon>
        <taxon>Rhizochromulinales</taxon>
        <taxon>Rhizochromulina</taxon>
    </lineage>
</organism>
<dbReference type="PROSITE" id="PS51196">
    <property type="entry name" value="SECA_MOTOR_DEAD"/>
    <property type="match status" value="1"/>
</dbReference>
<evidence type="ECO:0000256" key="5">
    <source>
        <dbReference type="ARBA" id="ARBA00022840"/>
    </source>
</evidence>
<dbReference type="GO" id="GO:0009535">
    <property type="term" value="C:chloroplast thylakoid membrane"/>
    <property type="evidence" value="ECO:0007669"/>
    <property type="project" value="UniProtKB-SubCell"/>
</dbReference>
<dbReference type="FunFam" id="3.90.1440.10:FF:000003">
    <property type="entry name" value="Preprotein translocase SecA subunit"/>
    <property type="match status" value="1"/>
</dbReference>
<dbReference type="SUPFAM" id="SSF81767">
    <property type="entry name" value="Pre-protein crosslinking domain of SecA"/>
    <property type="match status" value="1"/>
</dbReference>
<feature type="binding site" evidence="10">
    <location>
        <position position="82"/>
    </location>
    <ligand>
        <name>ATP</name>
        <dbReference type="ChEBI" id="CHEBI:30616"/>
    </ligand>
</feature>
<dbReference type="EMBL" id="MK561360">
    <property type="protein sequence ID" value="QDH81895.1"/>
    <property type="molecule type" value="Genomic_DNA"/>
</dbReference>
<dbReference type="PROSITE" id="PS51192">
    <property type="entry name" value="HELICASE_ATP_BIND_1"/>
    <property type="match status" value="1"/>
</dbReference>
<dbReference type="PANTHER" id="PTHR30612">
    <property type="entry name" value="SECA INNER MEMBRANE COMPONENT OF SEC PROTEIN SECRETION SYSTEM"/>
    <property type="match status" value="1"/>
</dbReference>
<dbReference type="PROSITE" id="PS01312">
    <property type="entry name" value="SECA"/>
    <property type="match status" value="1"/>
</dbReference>
<evidence type="ECO:0000256" key="10">
    <source>
        <dbReference type="HAMAP-Rule" id="MF_01382"/>
    </source>
</evidence>
<comment type="function">
    <text evidence="10">Has a central role in coupling the hydrolysis of ATP to the transfer of proteins across the thylakoid membrane.</text>
</comment>
<comment type="subcellular location">
    <subcellularLocation>
        <location evidence="1">Membrane</location>
        <topology evidence="1">Peripheral membrane protein</topology>
    </subcellularLocation>
    <subcellularLocation>
        <location evidence="10">Plastid</location>
        <location evidence="10">Chloroplast stroma</location>
    </subcellularLocation>
    <subcellularLocation>
        <location evidence="10">Plastid</location>
        <location evidence="10">Chloroplast thylakoid membrane</location>
        <topology evidence="10">Peripheral membrane protein</topology>
    </subcellularLocation>
    <text evidence="10">A minor fraction is associated with the chloroplast thylakoid membrane.</text>
</comment>
<feature type="binding site" evidence="10">
    <location>
        <position position="490"/>
    </location>
    <ligand>
        <name>ATP</name>
        <dbReference type="ChEBI" id="CHEBI:30616"/>
    </ligand>
</feature>
<sequence>MFNIFKTFEKNELAEAEKTLVKINSLEPIIKNLQDFEIREYINRLTKQYQTEQNIHSILPESFALTREMSRRILGLRHFDSQILGGYVLNEGKIAEMKTGEGKTLVATLPVVLNALTMRGSHVVTVNDYLAKRDEQWMGQIYRALGLSVGLIQEGMDSNQRRRNYAADITYVTNSELAFDYLRDNMANSIDEIVQRPYNYCIVDEVDSILIDEARTPLIISEAQDIPIEKYVIADEITKYLKPEIHFKVDEKLKTITLTNLGIKQAEKLLETKDLYSVNDPWIPYIINSLKAQSLFLKETNYIVKDNEILIIDEFTGRIMPDRRWGEGLHQAIEAKEKVTIKQGSETLGSITYQNFFRLYPKLSGMTGTAKTAEAELQKIYNLPVVVIPTEKPVQRRDLTDLVYRDEYTKWKKIALHCEKLYKRGQPILIGTVSIEKSEIISQLLKDLQIPHQLLNAKPENIQREAEIIAQAGCYKAVTVSTNMAGRGTDIILGGNPEFRAEQQLKSLCVNLVKKQAIKNYNFSNLKTQLNPSRFKKLVYTLQFLKDIEIEQVLRNKAEKPTNNIQKSLRTIFQEFYKYNKYLSEKEKSLVKDLGGLYVIGTERHESKRIDDQLRGRSGRQGDPGMSRFFLSLDDNLLRVFSGETIKTLMNNLNLIDEALDAPALTQSLDNAQKKVENYFYDTRKQLFEYDEVLNIQRLAIFRERRAILEYKSVRPEIISYGEMLMLAFDLAIRTKTKKNLRREKQEIDYLLGLSLDIPMDKKLETPEETQEFLKQQFWIRYDLKEAEFESYSRGLMRLIEKNILLLEIDKNWKRHLQEIEILKDSIRWRGYGQFNPLSEYKKEGYNLFVETIQNIKYNSVYSLMKSRFS</sequence>
<dbReference type="Pfam" id="PF07516">
    <property type="entry name" value="SecA_SW"/>
    <property type="match status" value="1"/>
</dbReference>
<evidence type="ECO:0000256" key="11">
    <source>
        <dbReference type="RuleBase" id="RU003874"/>
    </source>
</evidence>
<keyword evidence="6 10" id="KW-0653">Protein transport</keyword>
<comment type="catalytic activity">
    <reaction evidence="10">
        <text>ATP + H2O + cellular proteinSide 1 = ADP + phosphate + cellular proteinSide 2.</text>
        <dbReference type="EC" id="7.4.2.8"/>
    </reaction>
</comment>
<dbReference type="EC" id="7.4.2.8" evidence="10"/>
<dbReference type="SMART" id="SM00958">
    <property type="entry name" value="SecA_PP_bind"/>
    <property type="match status" value="1"/>
</dbReference>
<dbReference type="GO" id="GO:0008564">
    <property type="term" value="F:protein-exporting ATPase activity"/>
    <property type="evidence" value="ECO:0007669"/>
    <property type="project" value="UniProtKB-EC"/>
</dbReference>
<dbReference type="InterPro" id="IPR044722">
    <property type="entry name" value="SecA_SF2_C"/>
</dbReference>
<protein>
    <recommendedName>
        <fullName evidence="10 11">Protein translocase subunit SecA</fullName>
        <ecNumber evidence="10">7.4.2.8</ecNumber>
    </recommendedName>
</protein>
<dbReference type="GO" id="GO:0009570">
    <property type="term" value="C:chloroplast stroma"/>
    <property type="evidence" value="ECO:0007669"/>
    <property type="project" value="UniProtKB-SubCell"/>
</dbReference>
<dbReference type="InterPro" id="IPR011116">
    <property type="entry name" value="SecA_Wing/Scaffold"/>
</dbReference>
<evidence type="ECO:0000256" key="1">
    <source>
        <dbReference type="ARBA" id="ARBA00004170"/>
    </source>
</evidence>
<evidence type="ECO:0000256" key="8">
    <source>
        <dbReference type="ARBA" id="ARBA00023010"/>
    </source>
</evidence>
<dbReference type="Gene3D" id="1.10.3060.10">
    <property type="entry name" value="Helical scaffold and wing domains of SecA"/>
    <property type="match status" value="1"/>
</dbReference>
<keyword evidence="10" id="KW-0793">Thylakoid</keyword>
<dbReference type="NCBIfam" id="NF009538">
    <property type="entry name" value="PRK12904.1"/>
    <property type="match status" value="1"/>
</dbReference>
<dbReference type="InterPro" id="IPR011130">
    <property type="entry name" value="SecA_preprotein_X-link_dom"/>
</dbReference>
<keyword evidence="5 10" id="KW-0067">ATP-binding</keyword>
<evidence type="ECO:0000256" key="4">
    <source>
        <dbReference type="ARBA" id="ARBA00022741"/>
    </source>
</evidence>
<evidence type="ECO:0000256" key="2">
    <source>
        <dbReference type="ARBA" id="ARBA00007650"/>
    </source>
</evidence>
<dbReference type="GeneID" id="40865513"/>
<dbReference type="InterPro" id="IPR000185">
    <property type="entry name" value="SecA"/>
</dbReference>
<gene>
    <name evidence="10 14" type="primary">secA</name>
</gene>
<proteinExistence type="inferred from homology"/>
<evidence type="ECO:0000256" key="3">
    <source>
        <dbReference type="ARBA" id="ARBA00022448"/>
    </source>
</evidence>
<evidence type="ECO:0000256" key="7">
    <source>
        <dbReference type="ARBA" id="ARBA00022967"/>
    </source>
</evidence>
<dbReference type="CDD" id="cd17928">
    <property type="entry name" value="DEXDc_SecA"/>
    <property type="match status" value="1"/>
</dbReference>
<dbReference type="GO" id="GO:0017038">
    <property type="term" value="P:protein import"/>
    <property type="evidence" value="ECO:0007669"/>
    <property type="project" value="InterPro"/>
</dbReference>
<comment type="similarity">
    <text evidence="2 10 11">Belongs to the SecA family.</text>
</comment>
<dbReference type="PRINTS" id="PR00906">
    <property type="entry name" value="SECA"/>
</dbReference>
<dbReference type="Gene3D" id="3.40.50.300">
    <property type="entry name" value="P-loop containing nucleotide triphosphate hydrolases"/>
    <property type="match status" value="2"/>
</dbReference>
<dbReference type="Pfam" id="PF21090">
    <property type="entry name" value="P-loop_SecA"/>
    <property type="match status" value="1"/>
</dbReference>
<dbReference type="Pfam" id="PF01043">
    <property type="entry name" value="SecA_PP_bind"/>
    <property type="match status" value="1"/>
</dbReference>
<keyword evidence="9 10" id="KW-0472">Membrane</keyword>
<dbReference type="InterPro" id="IPR020937">
    <property type="entry name" value="SecA_CS"/>
</dbReference>
<evidence type="ECO:0000256" key="9">
    <source>
        <dbReference type="ARBA" id="ARBA00023136"/>
    </source>
</evidence>
<dbReference type="HAMAP" id="MF_01382">
    <property type="entry name" value="SecA"/>
    <property type="match status" value="1"/>
</dbReference>
<dbReference type="AlphaFoldDB" id="A0A514CQ21"/>
<dbReference type="Pfam" id="PF07517">
    <property type="entry name" value="SecA_DEAD"/>
    <property type="match status" value="1"/>
</dbReference>
<dbReference type="PANTHER" id="PTHR30612:SF0">
    <property type="entry name" value="CHLOROPLAST PROTEIN-TRANSPORTING ATPASE"/>
    <property type="match status" value="1"/>
</dbReference>
<dbReference type="SUPFAM" id="SSF81886">
    <property type="entry name" value="Helical scaffold and wing domains of SecA"/>
    <property type="match status" value="1"/>
</dbReference>
<evidence type="ECO:0000259" key="13">
    <source>
        <dbReference type="PROSITE" id="PS51196"/>
    </source>
</evidence>
<keyword evidence="14" id="KW-0150">Chloroplast</keyword>
<dbReference type="GO" id="GO:0065002">
    <property type="term" value="P:intracellular protein transmembrane transport"/>
    <property type="evidence" value="ECO:0007669"/>
    <property type="project" value="UniProtKB-UniRule"/>
</dbReference>
<evidence type="ECO:0000256" key="6">
    <source>
        <dbReference type="ARBA" id="ARBA00022927"/>
    </source>
</evidence>
<dbReference type="Gene3D" id="3.90.1440.10">
    <property type="entry name" value="SecA, preprotein cross-linking domain"/>
    <property type="match status" value="1"/>
</dbReference>
<dbReference type="InterPro" id="IPR027417">
    <property type="entry name" value="P-loop_NTPase"/>
</dbReference>
<feature type="domain" description="Helicase ATP-binding" evidence="12">
    <location>
        <begin position="84"/>
        <end position="221"/>
    </location>
</feature>
<evidence type="ECO:0000259" key="12">
    <source>
        <dbReference type="PROSITE" id="PS51192"/>
    </source>
</evidence>
<keyword evidence="7 10" id="KW-1278">Translocase</keyword>
<dbReference type="RefSeq" id="YP_009675044.1">
    <property type="nucleotide sequence ID" value="NC_043890.1"/>
</dbReference>
<feature type="domain" description="SecA family profile" evidence="13">
    <location>
        <begin position="1"/>
        <end position="662"/>
    </location>
</feature>
<feature type="binding site" evidence="10">
    <location>
        <begin position="100"/>
        <end position="104"/>
    </location>
    <ligand>
        <name>ATP</name>
        <dbReference type="ChEBI" id="CHEBI:30616"/>
    </ligand>
</feature>
<dbReference type="NCBIfam" id="TIGR00963">
    <property type="entry name" value="secA"/>
    <property type="match status" value="1"/>
</dbReference>